<keyword evidence="2" id="KW-0540">Nuclease</keyword>
<evidence type="ECO:0000259" key="1">
    <source>
        <dbReference type="Pfam" id="PF13175"/>
    </source>
</evidence>
<dbReference type="GO" id="GO:0004519">
    <property type="term" value="F:endonuclease activity"/>
    <property type="evidence" value="ECO:0007669"/>
    <property type="project" value="UniProtKB-KW"/>
</dbReference>
<feature type="domain" description="Endonuclease GajA/Old nuclease/RecF-like AAA" evidence="1">
    <location>
        <begin position="1"/>
        <end position="388"/>
    </location>
</feature>
<dbReference type="Pfam" id="PF13175">
    <property type="entry name" value="AAA_15"/>
    <property type="match status" value="1"/>
</dbReference>
<dbReference type="InterPro" id="IPR051396">
    <property type="entry name" value="Bact_Antivir_Def_Nuclease"/>
</dbReference>
<sequence>MRISKIHIENFRSIKKQTIEDIKNALILIGKNNAGKSAIINAIRAFYGDLALAENDFYKGSASLEIEISFSLSDDYLKTMFYDSKVGFLKVPSSAAEYNKVKNDTIWAEKAFGDYKIAREEVAVTKLEEDPTNNEEFQKIWMKTLKEKYFIIKNEITICLKSSKYDCKVNYYINGKETKDIIPILPNVAFIDDDRNFSEEATGKSKTLTANIFNNIMINKIHNGNELTCKNCFSRDCKIKCMQNIYSKKIEELSISELEKLVNYKTDQHSEQVTKSITENFQKNYRSDYKISIQATSSIEKSFTLATKIFDPMLETEIDLANVGAGIRSIYILSLLQSYQKMMGKYCMFIIEEPELYLHPELQKSMANTLWRISESNQVIFTTHSPVMLKEFSTDEVRSVKIDLDKYETIIEKAELKVILNELGYASQDILHTDFILFLEGKDDLAALKEIINKYYNVDFNKILIIDTKSCQNIETYATLRFLNKTTMKSDFAIIRDADTMDRDKVKEKIINQMRENIETTYLDIVKKNIYVTEYSSMEGYFIDLDLLISERAFVTRVRMEQSLKQALIKYKQNHIEYFNDKNAKYPNLISNFETQYDTIIQKPLENIDWLKKNIRGHNLYGYLYASKIPLSIYVEKETHNAFKSILDFLDTIEYFANRKK</sequence>
<dbReference type="PANTHER" id="PTHR43581">
    <property type="entry name" value="ATP/GTP PHOSPHATASE"/>
    <property type="match status" value="1"/>
</dbReference>
<gene>
    <name evidence="2" type="ORF">psyc5s11_18820</name>
</gene>
<keyword evidence="3" id="KW-1185">Reference proteome</keyword>
<dbReference type="InterPro" id="IPR027417">
    <property type="entry name" value="P-loop_NTPase"/>
</dbReference>
<protein>
    <submittedName>
        <fullName evidence="2">ATP-dependent endonuclease</fullName>
    </submittedName>
</protein>
<evidence type="ECO:0000313" key="3">
    <source>
        <dbReference type="Proteomes" id="UP000824633"/>
    </source>
</evidence>
<name>A0ABM7T4I1_9CLOT</name>
<evidence type="ECO:0000313" key="2">
    <source>
        <dbReference type="EMBL" id="BCZ45815.1"/>
    </source>
</evidence>
<dbReference type="EMBL" id="AP024849">
    <property type="protein sequence ID" value="BCZ45815.1"/>
    <property type="molecule type" value="Genomic_DNA"/>
</dbReference>
<dbReference type="RefSeq" id="WP_224037368.1">
    <property type="nucleotide sequence ID" value="NZ_AP024849.1"/>
</dbReference>
<dbReference type="Proteomes" id="UP000824633">
    <property type="component" value="Chromosome"/>
</dbReference>
<dbReference type="SUPFAM" id="SSF52540">
    <property type="entry name" value="P-loop containing nucleoside triphosphate hydrolases"/>
    <property type="match status" value="1"/>
</dbReference>
<organism evidence="2 3">
    <name type="scientific">Clostridium gelidum</name>
    <dbReference type="NCBI Taxonomy" id="704125"/>
    <lineage>
        <taxon>Bacteria</taxon>
        <taxon>Bacillati</taxon>
        <taxon>Bacillota</taxon>
        <taxon>Clostridia</taxon>
        <taxon>Eubacteriales</taxon>
        <taxon>Clostridiaceae</taxon>
        <taxon>Clostridium</taxon>
    </lineage>
</organism>
<keyword evidence="2" id="KW-0378">Hydrolase</keyword>
<dbReference type="InterPro" id="IPR041685">
    <property type="entry name" value="AAA_GajA/Old/RecF-like"/>
</dbReference>
<accession>A0ABM7T4I1</accession>
<keyword evidence="2" id="KW-0255">Endonuclease</keyword>
<reference evidence="3" key="1">
    <citation type="submission" date="2021-07" db="EMBL/GenBank/DDBJ databases">
        <title>Complete genome sequencing of a Clostridium isolate.</title>
        <authorList>
            <person name="Ueki A."/>
            <person name="Tonouchi A."/>
        </authorList>
    </citation>
    <scope>NUCLEOTIDE SEQUENCE [LARGE SCALE GENOMIC DNA]</scope>
    <source>
        <strain evidence="3">C5S11</strain>
    </source>
</reference>
<dbReference type="PANTHER" id="PTHR43581:SF4">
    <property type="entry name" value="ATP_GTP PHOSPHATASE"/>
    <property type="match status" value="1"/>
</dbReference>
<dbReference type="Gene3D" id="3.40.50.300">
    <property type="entry name" value="P-loop containing nucleotide triphosphate hydrolases"/>
    <property type="match status" value="1"/>
</dbReference>
<proteinExistence type="predicted"/>